<gene>
    <name evidence="1" type="ORF">SAMN04488505_10333</name>
</gene>
<dbReference type="OrthoDB" id="627712at2"/>
<dbReference type="RefSeq" id="WP_089912094.1">
    <property type="nucleotide sequence ID" value="NZ_FOBB01000003.1"/>
</dbReference>
<protein>
    <submittedName>
        <fullName evidence="1">Uncharacterized protein</fullName>
    </submittedName>
</protein>
<evidence type="ECO:0000313" key="2">
    <source>
        <dbReference type="Proteomes" id="UP000198984"/>
    </source>
</evidence>
<dbReference type="Gene3D" id="2.60.40.10">
    <property type="entry name" value="Immunoglobulins"/>
    <property type="match status" value="1"/>
</dbReference>
<accession>A0A1H7UL56</accession>
<reference evidence="1 2" key="1">
    <citation type="submission" date="2016-10" db="EMBL/GenBank/DDBJ databases">
        <authorList>
            <person name="de Groot N.N."/>
        </authorList>
    </citation>
    <scope>NUCLEOTIDE SEQUENCE [LARGE SCALE GENOMIC DNA]</scope>
    <source>
        <strain evidence="1 2">DSM 21039</strain>
    </source>
</reference>
<name>A0A1H7UL56_9BACT</name>
<dbReference type="Proteomes" id="UP000198984">
    <property type="component" value="Unassembled WGS sequence"/>
</dbReference>
<dbReference type="InterPro" id="IPR013783">
    <property type="entry name" value="Ig-like_fold"/>
</dbReference>
<dbReference type="Gene3D" id="2.60.120.260">
    <property type="entry name" value="Galactose-binding domain-like"/>
    <property type="match status" value="1"/>
</dbReference>
<organism evidence="1 2">
    <name type="scientific">Chitinophaga rupis</name>
    <dbReference type="NCBI Taxonomy" id="573321"/>
    <lineage>
        <taxon>Bacteria</taxon>
        <taxon>Pseudomonadati</taxon>
        <taxon>Bacteroidota</taxon>
        <taxon>Chitinophagia</taxon>
        <taxon>Chitinophagales</taxon>
        <taxon>Chitinophagaceae</taxon>
        <taxon>Chitinophaga</taxon>
    </lineage>
</organism>
<evidence type="ECO:0000313" key="1">
    <source>
        <dbReference type="EMBL" id="SEL97475.1"/>
    </source>
</evidence>
<proteinExistence type="predicted"/>
<keyword evidence="2" id="KW-1185">Reference proteome</keyword>
<sequence length="1174" mass="127506">MTQNFHSNNRYIAFLVAVLVLTLSATGLRAQCSWGLTATATASTCAANGSITTSLTGADAGSITNILYSLQPLSGGGYSVSPNTSAVFENVPAGQYRAIAEGVCNGAAVSVSYTITVPGNYIPFTAAATQQRLTLNSCSTGQVLVSLANGKLPYSISITAKPSAYTGRTAFTVNGNLTIDSLPKGSYTMVITDACGATAATQTVVIEELPVLPAGDVYTGSLTMIGCNQFIVSVPAFYSNSPFYSTYTNFDTPLKYTIAYNGGAKQPYKQMISSNTDAITLPAGQTFKDSYGKALTFYIQTPCGQETPVSLVLPAPYAPLGYTPHCALNFDATYYIYPDPNLNICLPVYTTIKNNSTNAIWYDTVGVINQSRIIKGLPYGSYTVTITTKDGYQIVNNPNWQVSAPNNANPYTVYKYNNAGAYGNDGAIYFQLNKTTGNFSGGTHVQLLTPSNYIFSEIVSEGYPNDYYFALKPSNGYNFYPGNYTFRITDECGTYDLPVLVEERDVYRYTWSFTEEQTCTGLKITPSGTAMYQDESLPVYFKITQGPGAFDGRIIAEGASLLLPLEGEYKIAIGANGSGVYDYSYPGNDVNMQSATFIYRPLAIDVNHSLGWVCPGLPEDSGNITAVAINGSKAATGVYTYRLAAAGQGATGPFLATNTTGKFSTASSGGTYTLKKNLNYDVRVEDECGAAAVQTIKVIDFATAQVASSDKPQYCLGDEIHFKVINLPTTAIRYEWKDPDGNIFDTTQNPVLKPVTSGTGGNYHVKISADICHQPIEDDITIVLAPYVITCYSAITDTSVNPYAYGLLGNWRPVRSYDYYGLREQSDPAPSATDIRHDGAFNDFSAFWKKQTSRWTSQPVDTTRWVWNSEVTIFNKKGFELENRDAFGRYNSGLYGYDDAAPVAIAQNSHYREIAFDGFEDYGYGSSCDQGCATGRRFYLPGTEVRLDSTQWHTGRYSLRIRKQDGDSIGIKVPVSATDMALTNPSFNQGGNTCSPSPVLKSVRANTSVLLPSFSPLAGKKILLSAWVKESQDCKCTAYTGNQITLIVSGAGNTTVIAKPSGSIIDGWQRYEQVVDLPAGTDTLSLILQATGDATAYFDDIRIHPYNANMKSYVYDPKNMRLMAELDENNYATFYEYDDDGTLTRVKKETERGVKTIKETRNAFIKDDAANTGN</sequence>
<dbReference type="STRING" id="573321.SAMN04488505_10333"/>
<dbReference type="EMBL" id="FOBB01000003">
    <property type="protein sequence ID" value="SEL97475.1"/>
    <property type="molecule type" value="Genomic_DNA"/>
</dbReference>
<dbReference type="AlphaFoldDB" id="A0A1H7UL56"/>